<gene>
    <name evidence="1" type="ORF">CAEBREN_01398</name>
</gene>
<evidence type="ECO:0000313" key="1">
    <source>
        <dbReference type="EMBL" id="EGT39493.1"/>
    </source>
</evidence>
<reference evidence="2" key="1">
    <citation type="submission" date="2011-07" db="EMBL/GenBank/DDBJ databases">
        <authorList>
            <consortium name="Caenorhabditis brenneri Sequencing and Analysis Consortium"/>
            <person name="Wilson R.K."/>
        </authorList>
    </citation>
    <scope>NUCLEOTIDE SEQUENCE [LARGE SCALE GENOMIC DNA]</scope>
    <source>
        <strain evidence="2">PB2801</strain>
    </source>
</reference>
<name>G0NXD7_CAEBE</name>
<dbReference type="HOGENOM" id="CLU_2199281_0_0_1"/>
<organism evidence="2">
    <name type="scientific">Caenorhabditis brenneri</name>
    <name type="common">Nematode worm</name>
    <dbReference type="NCBI Taxonomy" id="135651"/>
    <lineage>
        <taxon>Eukaryota</taxon>
        <taxon>Metazoa</taxon>
        <taxon>Ecdysozoa</taxon>
        <taxon>Nematoda</taxon>
        <taxon>Chromadorea</taxon>
        <taxon>Rhabditida</taxon>
        <taxon>Rhabditina</taxon>
        <taxon>Rhabditomorpha</taxon>
        <taxon>Rhabditoidea</taxon>
        <taxon>Rhabditidae</taxon>
        <taxon>Peloderinae</taxon>
        <taxon>Caenorhabditis</taxon>
    </lineage>
</organism>
<accession>G0NXD7</accession>
<dbReference type="AlphaFoldDB" id="G0NXD7"/>
<dbReference type="InParanoid" id="G0NXD7"/>
<keyword evidence="2" id="KW-1185">Reference proteome</keyword>
<proteinExistence type="predicted"/>
<evidence type="ECO:0000313" key="2">
    <source>
        <dbReference type="Proteomes" id="UP000008068"/>
    </source>
</evidence>
<dbReference type="EMBL" id="GL379971">
    <property type="protein sequence ID" value="EGT39493.1"/>
    <property type="molecule type" value="Genomic_DNA"/>
</dbReference>
<dbReference type="Proteomes" id="UP000008068">
    <property type="component" value="Unassembled WGS sequence"/>
</dbReference>
<sequence>MSDKRWCRKKIETIASLRDIICFALFPAHWKDNIELEVLLRMLELIASDLRSLRSGLLLQGRRHNYITIAEQYRRDGYRLRYPDDRLVYIEGASTQVYAVEWLSVLKK</sequence>
<protein>
    <submittedName>
        <fullName evidence="1">Uncharacterized protein</fullName>
    </submittedName>
</protein>